<dbReference type="EMBL" id="BAABAF010000004">
    <property type="protein sequence ID" value="GAA3761231.1"/>
    <property type="molecule type" value="Genomic_DNA"/>
</dbReference>
<gene>
    <name evidence="2" type="ORF">GCM10022240_12200</name>
</gene>
<evidence type="ECO:0000256" key="1">
    <source>
        <dbReference type="SAM" id="Phobius"/>
    </source>
</evidence>
<evidence type="ECO:0008006" key="4">
    <source>
        <dbReference type="Google" id="ProtNLM"/>
    </source>
</evidence>
<reference evidence="3" key="1">
    <citation type="journal article" date="2019" name="Int. J. Syst. Evol. Microbiol.">
        <title>The Global Catalogue of Microorganisms (GCM) 10K type strain sequencing project: providing services to taxonomists for standard genome sequencing and annotation.</title>
        <authorList>
            <consortium name="The Broad Institute Genomics Platform"/>
            <consortium name="The Broad Institute Genome Sequencing Center for Infectious Disease"/>
            <person name="Wu L."/>
            <person name="Ma J."/>
        </authorList>
    </citation>
    <scope>NUCLEOTIDE SEQUENCE [LARGE SCALE GENOMIC DNA]</scope>
    <source>
        <strain evidence="3">JCM 16950</strain>
    </source>
</reference>
<dbReference type="InterPro" id="IPR025339">
    <property type="entry name" value="DUF4245"/>
</dbReference>
<name>A0ABP7GBC6_9MICO</name>
<keyword evidence="1" id="KW-0472">Membrane</keyword>
<proteinExistence type="predicted"/>
<protein>
    <recommendedName>
        <fullName evidence="4">DUF4245 domain-containing protein</fullName>
    </recommendedName>
</protein>
<dbReference type="RefSeq" id="WP_344781609.1">
    <property type="nucleotide sequence ID" value="NZ_BAABAF010000004.1"/>
</dbReference>
<keyword evidence="1" id="KW-0812">Transmembrane</keyword>
<feature type="transmembrane region" description="Helical" evidence="1">
    <location>
        <begin position="39"/>
        <end position="57"/>
    </location>
</feature>
<comment type="caution">
    <text evidence="2">The sequence shown here is derived from an EMBL/GenBank/DDBJ whole genome shotgun (WGS) entry which is preliminary data.</text>
</comment>
<dbReference type="Proteomes" id="UP001500540">
    <property type="component" value="Unassembled WGS sequence"/>
</dbReference>
<accession>A0ABP7GBC6</accession>
<evidence type="ECO:0000313" key="2">
    <source>
        <dbReference type="EMBL" id="GAA3761231.1"/>
    </source>
</evidence>
<keyword evidence="3" id="KW-1185">Reference proteome</keyword>
<dbReference type="Pfam" id="PF14030">
    <property type="entry name" value="DUF4245"/>
    <property type="match status" value="1"/>
</dbReference>
<evidence type="ECO:0000313" key="3">
    <source>
        <dbReference type="Proteomes" id="UP001500540"/>
    </source>
</evidence>
<keyword evidence="1" id="KW-1133">Transmembrane helix</keyword>
<organism evidence="2 3">
    <name type="scientific">Microbacterium kribbense</name>
    <dbReference type="NCBI Taxonomy" id="433645"/>
    <lineage>
        <taxon>Bacteria</taxon>
        <taxon>Bacillati</taxon>
        <taxon>Actinomycetota</taxon>
        <taxon>Actinomycetes</taxon>
        <taxon>Micrococcales</taxon>
        <taxon>Microbacteriaceae</taxon>
        <taxon>Microbacterium</taxon>
    </lineage>
</organism>
<sequence>MADRHRIVAELGRPETAAETSARKAESSRVYRSSQTVRGLLAALLVTLAVVAVVVLITPRGDFKSAPAIDVSAVAGDAASAYGRTVIVPEVPAGWRVNSAEVSGQQVTTWTIVYATAEATGFLRVAQGFDADPAWDARLLAGAGADGTVRIDGIEWTRYAISNPSAATSIDYAIGTVAGPDRILIYGATDARTAAVAAAGLTHQITALRKEKP</sequence>